<dbReference type="EMBL" id="CACQ02002597">
    <property type="protein sequence ID" value="CCF37716.1"/>
    <property type="molecule type" value="Genomic_DNA"/>
</dbReference>
<dbReference type="Gene3D" id="1.25.40.10">
    <property type="entry name" value="Tetratricopeptide repeat domain"/>
    <property type="match status" value="1"/>
</dbReference>
<dbReference type="InterPro" id="IPR053137">
    <property type="entry name" value="NLR-like"/>
</dbReference>
<evidence type="ECO:0000313" key="2">
    <source>
        <dbReference type="Proteomes" id="UP000007174"/>
    </source>
</evidence>
<protein>
    <recommendedName>
        <fullName evidence="3">Kinesin light chain</fullName>
    </recommendedName>
</protein>
<dbReference type="HOGENOM" id="CLU_000288_125_15_1"/>
<gene>
    <name evidence="1" type="ORF">CH063_08978</name>
</gene>
<dbReference type="Proteomes" id="UP000007174">
    <property type="component" value="Unassembled WGS sequence"/>
</dbReference>
<reference evidence="2" key="1">
    <citation type="journal article" date="2012" name="Nat. Genet.">
        <title>Lifestyle transitions in plant pathogenic Colletotrichum fungi deciphered by genome and transcriptome analyses.</title>
        <authorList>
            <person name="O'Connell R.J."/>
            <person name="Thon M.R."/>
            <person name="Hacquard S."/>
            <person name="Amyotte S.G."/>
            <person name="Kleemann J."/>
            <person name="Torres M.F."/>
            <person name="Damm U."/>
            <person name="Buiate E.A."/>
            <person name="Epstein L."/>
            <person name="Alkan N."/>
            <person name="Altmueller J."/>
            <person name="Alvarado-Balderrama L."/>
            <person name="Bauser C.A."/>
            <person name="Becker C."/>
            <person name="Birren B.W."/>
            <person name="Chen Z."/>
            <person name="Choi J."/>
            <person name="Crouch J.A."/>
            <person name="Duvick J.P."/>
            <person name="Farman M.A."/>
            <person name="Gan P."/>
            <person name="Heiman D."/>
            <person name="Henrissat B."/>
            <person name="Howard R.J."/>
            <person name="Kabbage M."/>
            <person name="Koch C."/>
            <person name="Kracher B."/>
            <person name="Kubo Y."/>
            <person name="Law A.D."/>
            <person name="Lebrun M.-H."/>
            <person name="Lee Y.-H."/>
            <person name="Miyara I."/>
            <person name="Moore N."/>
            <person name="Neumann U."/>
            <person name="Nordstroem K."/>
            <person name="Panaccione D.G."/>
            <person name="Panstruga R."/>
            <person name="Place M."/>
            <person name="Proctor R.H."/>
            <person name="Prusky D."/>
            <person name="Rech G."/>
            <person name="Reinhardt R."/>
            <person name="Rollins J.A."/>
            <person name="Rounsley S."/>
            <person name="Schardl C.L."/>
            <person name="Schwartz D.C."/>
            <person name="Shenoy N."/>
            <person name="Shirasu K."/>
            <person name="Sikhakolli U.R."/>
            <person name="Stueber K."/>
            <person name="Sukno S.A."/>
            <person name="Sweigard J.A."/>
            <person name="Takano Y."/>
            <person name="Takahara H."/>
            <person name="Trail F."/>
            <person name="van der Does H.C."/>
            <person name="Voll L.M."/>
            <person name="Will I."/>
            <person name="Young S."/>
            <person name="Zeng Q."/>
            <person name="Zhang J."/>
            <person name="Zhou S."/>
            <person name="Dickman M.B."/>
            <person name="Schulze-Lefert P."/>
            <person name="Ver Loren van Themaat E."/>
            <person name="Ma L.-J."/>
            <person name="Vaillancourt L.J."/>
        </authorList>
    </citation>
    <scope>NUCLEOTIDE SEQUENCE [LARGE SCALE GENOMIC DNA]</scope>
    <source>
        <strain evidence="2">IMI 349063</strain>
    </source>
</reference>
<dbReference type="InterPro" id="IPR011990">
    <property type="entry name" value="TPR-like_helical_dom_sf"/>
</dbReference>
<dbReference type="Pfam" id="PF13424">
    <property type="entry name" value="TPR_12"/>
    <property type="match status" value="1"/>
</dbReference>
<dbReference type="AlphaFoldDB" id="H1VBW3"/>
<dbReference type="STRING" id="759273.H1VBW3"/>
<feature type="non-terminal residue" evidence="1">
    <location>
        <position position="1"/>
    </location>
</feature>
<evidence type="ECO:0008006" key="3">
    <source>
        <dbReference type="Google" id="ProtNLM"/>
    </source>
</evidence>
<dbReference type="PANTHER" id="PTHR46082">
    <property type="entry name" value="ATP/GTP-BINDING PROTEIN-RELATED"/>
    <property type="match status" value="1"/>
</dbReference>
<name>H1VBW3_COLHI</name>
<sequence>AEKLVLNVLDTGQRMLREEDPNTLAGIHNSASAYITQGLWTYSEELRMHIVNIQWKVLGVEHPNTLISMINLAYAYLGEVRWEEAEMLLEQALDKSK</sequence>
<accession>H1VBW3</accession>
<evidence type="ECO:0000313" key="1">
    <source>
        <dbReference type="EMBL" id="CCF37716.1"/>
    </source>
</evidence>
<dbReference type="SUPFAM" id="SSF48452">
    <property type="entry name" value="TPR-like"/>
    <property type="match status" value="1"/>
</dbReference>
<organism evidence="1 2">
    <name type="scientific">Colletotrichum higginsianum (strain IMI 349063)</name>
    <name type="common">Crucifer anthracnose fungus</name>
    <dbReference type="NCBI Taxonomy" id="759273"/>
    <lineage>
        <taxon>Eukaryota</taxon>
        <taxon>Fungi</taxon>
        <taxon>Dikarya</taxon>
        <taxon>Ascomycota</taxon>
        <taxon>Pezizomycotina</taxon>
        <taxon>Sordariomycetes</taxon>
        <taxon>Hypocreomycetidae</taxon>
        <taxon>Glomerellales</taxon>
        <taxon>Glomerellaceae</taxon>
        <taxon>Colletotrichum</taxon>
        <taxon>Colletotrichum destructivum species complex</taxon>
    </lineage>
</organism>
<proteinExistence type="predicted"/>
<dbReference type="PANTHER" id="PTHR46082:SF11">
    <property type="entry name" value="AAA+ ATPASE DOMAIN-CONTAINING PROTEIN-RELATED"/>
    <property type="match status" value="1"/>
</dbReference>